<reference evidence="2 3" key="1">
    <citation type="submission" date="2016-10" db="EMBL/GenBank/DDBJ databases">
        <authorList>
            <person name="de Groot N.N."/>
        </authorList>
    </citation>
    <scope>NUCLEOTIDE SEQUENCE [LARGE SCALE GENOMIC DNA]</scope>
    <source>
        <strain evidence="2 3">DSM 21019</strain>
    </source>
</reference>
<dbReference type="SUPFAM" id="SSF47413">
    <property type="entry name" value="lambda repressor-like DNA-binding domains"/>
    <property type="match status" value="1"/>
</dbReference>
<dbReference type="STRING" id="400055.SAMN04490243_1806"/>
<organism evidence="2 3">
    <name type="scientific">Robiginitalea myxolifaciens</name>
    <dbReference type="NCBI Taxonomy" id="400055"/>
    <lineage>
        <taxon>Bacteria</taxon>
        <taxon>Pseudomonadati</taxon>
        <taxon>Bacteroidota</taxon>
        <taxon>Flavobacteriia</taxon>
        <taxon>Flavobacteriales</taxon>
        <taxon>Flavobacteriaceae</taxon>
        <taxon>Robiginitalea</taxon>
    </lineage>
</organism>
<evidence type="ECO:0000259" key="1">
    <source>
        <dbReference type="PROSITE" id="PS50943"/>
    </source>
</evidence>
<proteinExistence type="predicted"/>
<dbReference type="SMART" id="SM00530">
    <property type="entry name" value="HTH_XRE"/>
    <property type="match status" value="1"/>
</dbReference>
<dbReference type="AlphaFoldDB" id="A0A1I6GVX4"/>
<protein>
    <submittedName>
        <fullName evidence="2">Helix-turn-helix</fullName>
    </submittedName>
</protein>
<dbReference type="OrthoDB" id="1034290at2"/>
<dbReference type="PROSITE" id="PS50943">
    <property type="entry name" value="HTH_CROC1"/>
    <property type="match status" value="1"/>
</dbReference>
<dbReference type="EMBL" id="FOYQ01000002">
    <property type="protein sequence ID" value="SFR46413.1"/>
    <property type="molecule type" value="Genomic_DNA"/>
</dbReference>
<dbReference type="InterPro" id="IPR001387">
    <property type="entry name" value="Cro/C1-type_HTH"/>
</dbReference>
<dbReference type="InterPro" id="IPR010982">
    <property type="entry name" value="Lambda_DNA-bd_dom_sf"/>
</dbReference>
<dbReference type="GO" id="GO:0003677">
    <property type="term" value="F:DNA binding"/>
    <property type="evidence" value="ECO:0007669"/>
    <property type="project" value="InterPro"/>
</dbReference>
<dbReference type="Pfam" id="PF01381">
    <property type="entry name" value="HTH_3"/>
    <property type="match status" value="1"/>
</dbReference>
<accession>A0A1I6GVX4</accession>
<dbReference type="RefSeq" id="WP_092982278.1">
    <property type="nucleotide sequence ID" value="NZ_FOYQ01000002.1"/>
</dbReference>
<evidence type="ECO:0000313" key="2">
    <source>
        <dbReference type="EMBL" id="SFR46413.1"/>
    </source>
</evidence>
<feature type="domain" description="HTH cro/C1-type" evidence="1">
    <location>
        <begin position="20"/>
        <end position="66"/>
    </location>
</feature>
<keyword evidence="3" id="KW-1185">Reference proteome</keyword>
<dbReference type="Proteomes" id="UP000199534">
    <property type="component" value="Unassembled WGS sequence"/>
</dbReference>
<dbReference type="Gene3D" id="1.10.260.40">
    <property type="entry name" value="lambda repressor-like DNA-binding domains"/>
    <property type="match status" value="1"/>
</dbReference>
<evidence type="ECO:0000313" key="3">
    <source>
        <dbReference type="Proteomes" id="UP000199534"/>
    </source>
</evidence>
<sequence>MVNSKEFAARLEKMLDFYELSASAFARAIGIQPSGISHLISGRNKPSLDFVMKVNSVYQEVSLEWLLYGKGSFPSTKADTDVKSVAPTPVKDNLVETALAEARIQSEQPTKTSSAKAASVISKSVSRIIICYTDGTFEMLHQDLA</sequence>
<gene>
    <name evidence="2" type="ORF">SAMN04490243_1806</name>
</gene>
<name>A0A1I6GVX4_9FLAO</name>
<dbReference type="CDD" id="cd00093">
    <property type="entry name" value="HTH_XRE"/>
    <property type="match status" value="1"/>
</dbReference>